<keyword evidence="6" id="KW-0472">Membrane</keyword>
<dbReference type="PANTHER" id="PTHR36118">
    <property type="entry name" value="ION-TRANSLOCATING OXIDOREDUCTASE COMPLEX SUBUNIT G"/>
    <property type="match status" value="1"/>
</dbReference>
<evidence type="ECO:0000313" key="9">
    <source>
        <dbReference type="Proteomes" id="UP000254602"/>
    </source>
</evidence>
<keyword evidence="6" id="KW-1003">Cell membrane</keyword>
<keyword evidence="1 6" id="KW-0813">Transport</keyword>
<dbReference type="GO" id="GO:0009055">
    <property type="term" value="F:electron transfer activity"/>
    <property type="evidence" value="ECO:0007669"/>
    <property type="project" value="InterPro"/>
</dbReference>
<name>A0A379KJN7_PSEPU</name>
<dbReference type="GO" id="GO:0005886">
    <property type="term" value="C:plasma membrane"/>
    <property type="evidence" value="ECO:0007669"/>
    <property type="project" value="UniProtKB-SubCell"/>
</dbReference>
<comment type="function">
    <text evidence="6">Part of a membrane-bound complex that couples electron transfer with translocation of ions across the membrane.</text>
</comment>
<keyword evidence="2 6" id="KW-0597">Phosphoprotein</keyword>
<comment type="cofactor">
    <cofactor evidence="6">
        <name>FMN</name>
        <dbReference type="ChEBI" id="CHEBI:58210"/>
    </cofactor>
</comment>
<sequence>MRRHVRSALILLAVGSLALASTLAWQRWTRAPIAEAEQQFYARRFLSVLPPHSYDNQPLSTPVPLPAEQPPHSRIMAAYRADRGTTPVAVVLVSQVQGYAAPIRLTIAINVQGRLIGTQVIDHQESPGLGGRISDPQVNWLAQFADRRLEDRWALKRDQGDFDQLAGATVTSRAVIEAQQDALRYFDQHRALLLGTLAHD</sequence>
<gene>
    <name evidence="6" type="primary">rnfG</name>
    <name evidence="8" type="ORF">NCTC7914_01789</name>
</gene>
<evidence type="ECO:0000256" key="2">
    <source>
        <dbReference type="ARBA" id="ARBA00022553"/>
    </source>
</evidence>
<keyword evidence="6" id="KW-0997">Cell inner membrane</keyword>
<comment type="subcellular location">
    <subcellularLocation>
        <location evidence="6">Cell inner membrane</location>
        <topology evidence="6">Single-pass membrane protein</topology>
    </subcellularLocation>
</comment>
<dbReference type="SMART" id="SM00900">
    <property type="entry name" value="FMN_bind"/>
    <property type="match status" value="1"/>
</dbReference>
<dbReference type="PIRSF" id="PIRSF006091">
    <property type="entry name" value="E_trnsport_RnfG"/>
    <property type="match status" value="1"/>
</dbReference>
<proteinExistence type="inferred from homology"/>
<keyword evidence="6" id="KW-1133">Transmembrane helix</keyword>
<evidence type="ECO:0000256" key="4">
    <source>
        <dbReference type="ARBA" id="ARBA00022643"/>
    </source>
</evidence>
<keyword evidence="3 6" id="KW-0285">Flavoprotein</keyword>
<dbReference type="HAMAP" id="MF_00479">
    <property type="entry name" value="RsxG_RnfG"/>
    <property type="match status" value="1"/>
</dbReference>
<keyword evidence="6" id="KW-0812">Transmembrane</keyword>
<feature type="modified residue" description="FMN phosphoryl threonine" evidence="6">
    <location>
        <position position="169"/>
    </location>
</feature>
<dbReference type="PANTHER" id="PTHR36118:SF1">
    <property type="entry name" value="ION-TRANSLOCATING OXIDOREDUCTASE COMPLEX SUBUNIT G"/>
    <property type="match status" value="1"/>
</dbReference>
<dbReference type="NCBIfam" id="TIGR01947">
    <property type="entry name" value="rnfG"/>
    <property type="match status" value="1"/>
</dbReference>
<dbReference type="Proteomes" id="UP000254602">
    <property type="component" value="Unassembled WGS sequence"/>
</dbReference>
<comment type="similarity">
    <text evidence="6">Belongs to the RnfG family.</text>
</comment>
<protein>
    <recommendedName>
        <fullName evidence="6">Ion-translocating oxidoreductase complex subunit G</fullName>
        <ecNumber evidence="6">7.-.-.-</ecNumber>
    </recommendedName>
    <alternativeName>
        <fullName evidence="6">Rnf electron transport complex subunit G</fullName>
    </alternativeName>
</protein>
<feature type="domain" description="FMN-binding" evidence="7">
    <location>
        <begin position="98"/>
        <end position="186"/>
    </location>
</feature>
<organism evidence="8 9">
    <name type="scientific">Pseudomonas putida</name>
    <name type="common">Arthrobacter siderocapsulatus</name>
    <dbReference type="NCBI Taxonomy" id="303"/>
    <lineage>
        <taxon>Bacteria</taxon>
        <taxon>Pseudomonadati</taxon>
        <taxon>Pseudomonadota</taxon>
        <taxon>Gammaproteobacteria</taxon>
        <taxon>Pseudomonadales</taxon>
        <taxon>Pseudomonadaceae</taxon>
        <taxon>Pseudomonas</taxon>
    </lineage>
</organism>
<keyword evidence="6" id="KW-1278">Translocase</keyword>
<keyword evidence="4 6" id="KW-0288">FMN</keyword>
<evidence type="ECO:0000256" key="5">
    <source>
        <dbReference type="ARBA" id="ARBA00022982"/>
    </source>
</evidence>
<dbReference type="Pfam" id="PF04205">
    <property type="entry name" value="FMN_bind"/>
    <property type="match status" value="1"/>
</dbReference>
<evidence type="ECO:0000256" key="3">
    <source>
        <dbReference type="ARBA" id="ARBA00022630"/>
    </source>
</evidence>
<dbReference type="RefSeq" id="WP_046787752.1">
    <property type="nucleotide sequence ID" value="NZ_JABTYF010000010.1"/>
</dbReference>
<dbReference type="GO" id="GO:0022900">
    <property type="term" value="P:electron transport chain"/>
    <property type="evidence" value="ECO:0007669"/>
    <property type="project" value="UniProtKB-UniRule"/>
</dbReference>
<dbReference type="InterPro" id="IPR007329">
    <property type="entry name" value="FMN-bd"/>
</dbReference>
<dbReference type="InterPro" id="IPR010209">
    <property type="entry name" value="Ion_transpt_RnfG/RsxG"/>
</dbReference>
<evidence type="ECO:0000313" key="8">
    <source>
        <dbReference type="EMBL" id="SUD67694.1"/>
    </source>
</evidence>
<comment type="subunit">
    <text evidence="6">The complex is composed of six subunits: RnfA, RnfB, RnfC, RnfD, RnfE and RnfG.</text>
</comment>
<dbReference type="EMBL" id="UGUY01000001">
    <property type="protein sequence ID" value="SUD67694.1"/>
    <property type="molecule type" value="Genomic_DNA"/>
</dbReference>
<evidence type="ECO:0000256" key="1">
    <source>
        <dbReference type="ARBA" id="ARBA00022448"/>
    </source>
</evidence>
<keyword evidence="5 6" id="KW-0249">Electron transport</keyword>
<dbReference type="GO" id="GO:0010181">
    <property type="term" value="F:FMN binding"/>
    <property type="evidence" value="ECO:0007669"/>
    <property type="project" value="InterPro"/>
</dbReference>
<dbReference type="EC" id="7.-.-.-" evidence="6"/>
<accession>A0A379KJN7</accession>
<reference evidence="8 9" key="1">
    <citation type="submission" date="2018-06" db="EMBL/GenBank/DDBJ databases">
        <authorList>
            <consortium name="Pathogen Informatics"/>
            <person name="Doyle S."/>
        </authorList>
    </citation>
    <scope>NUCLEOTIDE SEQUENCE [LARGE SCALE GENOMIC DNA]</scope>
    <source>
        <strain evidence="8 9">NCTC7914</strain>
    </source>
</reference>
<evidence type="ECO:0000256" key="6">
    <source>
        <dbReference type="HAMAP-Rule" id="MF_00479"/>
    </source>
</evidence>
<evidence type="ECO:0000259" key="7">
    <source>
        <dbReference type="SMART" id="SM00900"/>
    </source>
</evidence>
<dbReference type="AlphaFoldDB" id="A0A379KJN7"/>